<comment type="caution">
    <text evidence="5">The sequence shown here is derived from an EMBL/GenBank/DDBJ whole genome shotgun (WGS) entry which is preliminary data.</text>
</comment>
<dbReference type="PANTHER" id="PTHR43685:SF5">
    <property type="entry name" value="GLYCOSYLTRANSFERASE EPSE-RELATED"/>
    <property type="match status" value="1"/>
</dbReference>
<dbReference type="SUPFAM" id="SSF53448">
    <property type="entry name" value="Nucleotide-diphospho-sugar transferases"/>
    <property type="match status" value="1"/>
</dbReference>
<dbReference type="CDD" id="cd00761">
    <property type="entry name" value="Glyco_tranf_GTA_type"/>
    <property type="match status" value="1"/>
</dbReference>
<dbReference type="InterPro" id="IPR001173">
    <property type="entry name" value="Glyco_trans_2-like"/>
</dbReference>
<dbReference type="GO" id="GO:0016757">
    <property type="term" value="F:glycosyltransferase activity"/>
    <property type="evidence" value="ECO:0007669"/>
    <property type="project" value="UniProtKB-KW"/>
</dbReference>
<gene>
    <name evidence="5" type="ORF">E6K72_04900</name>
</gene>
<evidence type="ECO:0000313" key="5">
    <source>
        <dbReference type="EMBL" id="TMQ56541.1"/>
    </source>
</evidence>
<accession>A0A538SYT2</accession>
<dbReference type="InterPro" id="IPR029044">
    <property type="entry name" value="Nucleotide-diphossugar_trans"/>
</dbReference>
<keyword evidence="3 5" id="KW-0808">Transferase</keyword>
<sequence length="326" mass="36350">MLRLAPVPAISVLLPVRNAGPYLAAALASMWRQTFRDFEVIAVDDGSSDGSGERLERAAVAEPRLRVIHTPPAGLPAALNTALQHARAPVIARHDGDDLSHRERFARQLAHLAGHPRTAAVGCRLRLFPTASITDGMRRWARWHNALHTHEAMACEALIDSPLAHGTAMIRRTWLARVGGWRDRGWPEDLDLWLRMLARGARIEKCEATLYAWRQHAESATRRDPRYAPARFAELRMDALRSGFLARGRAVTLVGVGRTLREWEGRIAATDIRVRAIEAGRPRPDVICSLRPRAVMVFGAAPARARWREALVARGLVELRDFVFVA</sequence>
<organism evidence="5 6">
    <name type="scientific">Eiseniibacteriota bacterium</name>
    <dbReference type="NCBI Taxonomy" id="2212470"/>
    <lineage>
        <taxon>Bacteria</taxon>
        <taxon>Candidatus Eiseniibacteriota</taxon>
    </lineage>
</organism>
<dbReference type="Gene3D" id="3.90.550.10">
    <property type="entry name" value="Spore Coat Polysaccharide Biosynthesis Protein SpsA, Chain A"/>
    <property type="match status" value="1"/>
</dbReference>
<dbReference type="EMBL" id="VBOS01000163">
    <property type="protein sequence ID" value="TMQ56541.1"/>
    <property type="molecule type" value="Genomic_DNA"/>
</dbReference>
<evidence type="ECO:0000313" key="6">
    <source>
        <dbReference type="Proteomes" id="UP000317716"/>
    </source>
</evidence>
<evidence type="ECO:0000256" key="2">
    <source>
        <dbReference type="ARBA" id="ARBA00022676"/>
    </source>
</evidence>
<dbReference type="InterPro" id="IPR050834">
    <property type="entry name" value="Glycosyltransf_2"/>
</dbReference>
<feature type="domain" description="Glycosyltransferase 2-like" evidence="4">
    <location>
        <begin position="11"/>
        <end position="177"/>
    </location>
</feature>
<dbReference type="Proteomes" id="UP000317716">
    <property type="component" value="Unassembled WGS sequence"/>
</dbReference>
<dbReference type="Pfam" id="PF00535">
    <property type="entry name" value="Glycos_transf_2"/>
    <property type="match status" value="1"/>
</dbReference>
<dbReference type="AlphaFoldDB" id="A0A538SYT2"/>
<evidence type="ECO:0000256" key="3">
    <source>
        <dbReference type="ARBA" id="ARBA00022679"/>
    </source>
</evidence>
<comment type="similarity">
    <text evidence="1">Belongs to the glycosyltransferase 2 family.</text>
</comment>
<protein>
    <submittedName>
        <fullName evidence="5">Glycosyltransferase family 2 protein</fullName>
    </submittedName>
</protein>
<evidence type="ECO:0000259" key="4">
    <source>
        <dbReference type="Pfam" id="PF00535"/>
    </source>
</evidence>
<name>A0A538SYT2_UNCEI</name>
<keyword evidence="2" id="KW-0328">Glycosyltransferase</keyword>
<proteinExistence type="inferred from homology"/>
<reference evidence="5 6" key="1">
    <citation type="journal article" date="2019" name="Nat. Microbiol.">
        <title>Mediterranean grassland soil C-N compound turnover is dependent on rainfall and depth, and is mediated by genomically divergent microorganisms.</title>
        <authorList>
            <person name="Diamond S."/>
            <person name="Andeer P.F."/>
            <person name="Li Z."/>
            <person name="Crits-Christoph A."/>
            <person name="Burstein D."/>
            <person name="Anantharaman K."/>
            <person name="Lane K.R."/>
            <person name="Thomas B.C."/>
            <person name="Pan C."/>
            <person name="Northen T.R."/>
            <person name="Banfield J.F."/>
        </authorList>
    </citation>
    <scope>NUCLEOTIDE SEQUENCE [LARGE SCALE GENOMIC DNA]</scope>
    <source>
        <strain evidence="5">WS_2</strain>
    </source>
</reference>
<evidence type="ECO:0000256" key="1">
    <source>
        <dbReference type="ARBA" id="ARBA00006739"/>
    </source>
</evidence>
<dbReference type="PANTHER" id="PTHR43685">
    <property type="entry name" value="GLYCOSYLTRANSFERASE"/>
    <property type="match status" value="1"/>
</dbReference>